<feature type="region of interest" description="Disordered" evidence="1">
    <location>
        <begin position="31"/>
        <end position="60"/>
    </location>
</feature>
<dbReference type="InParanoid" id="A0A251ST43"/>
<sequence length="60" mass="7213">MIVTKLNEQCKRKNTVKEPAVRERKMCLRKRERAEKEADDDGLMVLQPARRRQQHSKMTF</sequence>
<organism evidence="2 3">
    <name type="scientific">Helianthus annuus</name>
    <name type="common">Common sunflower</name>
    <dbReference type="NCBI Taxonomy" id="4232"/>
    <lineage>
        <taxon>Eukaryota</taxon>
        <taxon>Viridiplantae</taxon>
        <taxon>Streptophyta</taxon>
        <taxon>Embryophyta</taxon>
        <taxon>Tracheophyta</taxon>
        <taxon>Spermatophyta</taxon>
        <taxon>Magnoliopsida</taxon>
        <taxon>eudicotyledons</taxon>
        <taxon>Gunneridae</taxon>
        <taxon>Pentapetalae</taxon>
        <taxon>asterids</taxon>
        <taxon>campanulids</taxon>
        <taxon>Asterales</taxon>
        <taxon>Asteraceae</taxon>
        <taxon>Asteroideae</taxon>
        <taxon>Heliantheae alliance</taxon>
        <taxon>Heliantheae</taxon>
        <taxon>Helianthus</taxon>
    </lineage>
</organism>
<accession>A0A251ST43</accession>
<keyword evidence="3" id="KW-1185">Reference proteome</keyword>
<gene>
    <name evidence="2" type="ORF">HannXRQ_Chr13g0404581</name>
</gene>
<evidence type="ECO:0000313" key="2">
    <source>
        <dbReference type="EMBL" id="OTG01672.1"/>
    </source>
</evidence>
<evidence type="ECO:0000313" key="3">
    <source>
        <dbReference type="Proteomes" id="UP000215914"/>
    </source>
</evidence>
<name>A0A251ST43_HELAN</name>
<dbReference type="EMBL" id="CM007902">
    <property type="protein sequence ID" value="OTG01672.1"/>
    <property type="molecule type" value="Genomic_DNA"/>
</dbReference>
<dbReference type="AlphaFoldDB" id="A0A251ST43"/>
<reference evidence="3" key="1">
    <citation type="journal article" date="2017" name="Nature">
        <title>The sunflower genome provides insights into oil metabolism, flowering and Asterid evolution.</title>
        <authorList>
            <person name="Badouin H."/>
            <person name="Gouzy J."/>
            <person name="Grassa C.J."/>
            <person name="Murat F."/>
            <person name="Staton S.E."/>
            <person name="Cottret L."/>
            <person name="Lelandais-Briere C."/>
            <person name="Owens G.L."/>
            <person name="Carrere S."/>
            <person name="Mayjonade B."/>
            <person name="Legrand L."/>
            <person name="Gill N."/>
            <person name="Kane N.C."/>
            <person name="Bowers J.E."/>
            <person name="Hubner S."/>
            <person name="Bellec A."/>
            <person name="Berard A."/>
            <person name="Berges H."/>
            <person name="Blanchet N."/>
            <person name="Boniface M.C."/>
            <person name="Brunel D."/>
            <person name="Catrice O."/>
            <person name="Chaidir N."/>
            <person name="Claudel C."/>
            <person name="Donnadieu C."/>
            <person name="Faraut T."/>
            <person name="Fievet G."/>
            <person name="Helmstetter N."/>
            <person name="King M."/>
            <person name="Knapp S.J."/>
            <person name="Lai Z."/>
            <person name="Le Paslier M.C."/>
            <person name="Lippi Y."/>
            <person name="Lorenzon L."/>
            <person name="Mandel J.R."/>
            <person name="Marage G."/>
            <person name="Marchand G."/>
            <person name="Marquand E."/>
            <person name="Bret-Mestries E."/>
            <person name="Morien E."/>
            <person name="Nambeesan S."/>
            <person name="Nguyen T."/>
            <person name="Pegot-Espagnet P."/>
            <person name="Pouilly N."/>
            <person name="Raftis F."/>
            <person name="Sallet E."/>
            <person name="Schiex T."/>
            <person name="Thomas J."/>
            <person name="Vandecasteele C."/>
            <person name="Vares D."/>
            <person name="Vear F."/>
            <person name="Vautrin S."/>
            <person name="Crespi M."/>
            <person name="Mangin B."/>
            <person name="Burke J.M."/>
            <person name="Salse J."/>
            <person name="Munos S."/>
            <person name="Vincourt P."/>
            <person name="Rieseberg L.H."/>
            <person name="Langlade N.B."/>
        </authorList>
    </citation>
    <scope>NUCLEOTIDE SEQUENCE [LARGE SCALE GENOMIC DNA]</scope>
    <source>
        <strain evidence="3">cv. SF193</strain>
    </source>
</reference>
<dbReference type="Proteomes" id="UP000215914">
    <property type="component" value="Chromosome 13"/>
</dbReference>
<protein>
    <submittedName>
        <fullName evidence="2">Uncharacterized protein</fullName>
    </submittedName>
</protein>
<proteinExistence type="predicted"/>
<evidence type="ECO:0000256" key="1">
    <source>
        <dbReference type="SAM" id="MobiDB-lite"/>
    </source>
</evidence>
<feature type="compositionally biased region" description="Basic residues" evidence="1">
    <location>
        <begin position="49"/>
        <end position="60"/>
    </location>
</feature>